<keyword evidence="2" id="KW-1185">Reference proteome</keyword>
<organism evidence="1 2">
    <name type="scientific">Sorangium atrum</name>
    <dbReference type="NCBI Taxonomy" id="2995308"/>
    <lineage>
        <taxon>Bacteria</taxon>
        <taxon>Pseudomonadati</taxon>
        <taxon>Myxococcota</taxon>
        <taxon>Polyangia</taxon>
        <taxon>Polyangiales</taxon>
        <taxon>Polyangiaceae</taxon>
        <taxon>Sorangium</taxon>
    </lineage>
</organism>
<gene>
    <name evidence="1" type="ORF">POL72_44605</name>
</gene>
<protein>
    <submittedName>
        <fullName evidence="1">Uncharacterized protein</fullName>
    </submittedName>
</protein>
<sequence>MVFSKAFFDLQFSFAEKVRALSGMSLGSALFGYTNLYVRFGLGRAFDAQNETWQAYVAGLPGTEGGEAGREWTYHFYLKDPEATTAPPVVATSGCFSYALSSVDRARLHFRNAETDGSSPLGAARVERRRADLSALVEHMKRTTSEVNLVTGGSWLYNLDAYRRLFPPAYGSSAHVVPARYQSMTLWGQFLDHHGQVKESMTRPFLRSLAQRASLDRLEECFPFQVLAVHAPAQEFYDFYAV</sequence>
<dbReference type="RefSeq" id="WP_272103009.1">
    <property type="nucleotide sequence ID" value="NZ_JAQNDK010000006.1"/>
</dbReference>
<evidence type="ECO:0000313" key="1">
    <source>
        <dbReference type="EMBL" id="MDC0684881.1"/>
    </source>
</evidence>
<proteinExistence type="predicted"/>
<accession>A0ABT5CEK2</accession>
<comment type="caution">
    <text evidence="1">The sequence shown here is derived from an EMBL/GenBank/DDBJ whole genome shotgun (WGS) entry which is preliminary data.</text>
</comment>
<dbReference type="Proteomes" id="UP001217485">
    <property type="component" value="Unassembled WGS sequence"/>
</dbReference>
<dbReference type="EMBL" id="JAQNDK010000006">
    <property type="protein sequence ID" value="MDC0684881.1"/>
    <property type="molecule type" value="Genomic_DNA"/>
</dbReference>
<reference evidence="1 2" key="1">
    <citation type="submission" date="2023-01" db="EMBL/GenBank/DDBJ databases">
        <title>Minimal conservation of predation-associated metabolite biosynthetic gene clusters underscores biosynthetic potential of Myxococcota including descriptions for ten novel species: Archangium lansinium sp. nov., Myxococcus landrumus sp. nov., Nannocystis bai.</title>
        <authorList>
            <person name="Ahearne A."/>
            <person name="Stevens C."/>
            <person name="Dowd S."/>
        </authorList>
    </citation>
    <scope>NUCLEOTIDE SEQUENCE [LARGE SCALE GENOMIC DNA]</scope>
    <source>
        <strain evidence="1 2">WIWO2</strain>
    </source>
</reference>
<name>A0ABT5CEK2_9BACT</name>
<evidence type="ECO:0000313" key="2">
    <source>
        <dbReference type="Proteomes" id="UP001217485"/>
    </source>
</evidence>